<accession>A0AAV2WQ32</accession>
<protein>
    <submittedName>
        <fullName evidence="1">Uncharacterized protein</fullName>
    </submittedName>
</protein>
<dbReference type="Proteomes" id="UP000028864">
    <property type="component" value="Unassembled WGS sequence"/>
</dbReference>
<sequence>MTPRFSQRFRTVRPQLGASQRARLAAWISTVTTGAGYASFERFARGLFDTASGHLGDCRGDQIPGEVYARHTYSRVRDEINVALRRCGYGDLTAVVEDCARRHLADAVAPAVWGFAFERSSRAEVCADICDGLDHEGLALAARLSTLLDAQH</sequence>
<dbReference type="AlphaFoldDB" id="A0AAV2WQ32"/>
<gene>
    <name evidence="1" type="ORF">BN1047_04242</name>
</gene>
<proteinExistence type="predicted"/>
<reference evidence="1" key="2">
    <citation type="submission" date="2015-09" db="EMBL/GenBank/DDBJ databases">
        <title>Draft genome sequence of Mycobacterium neoaurum DSM 44074.</title>
        <authorList>
            <person name="Croce O."/>
            <person name="Robert C."/>
            <person name="Raoult D."/>
            <person name="Drancourt M."/>
        </authorList>
    </citation>
    <scope>NUCLEOTIDE SEQUENCE</scope>
    <source>
        <strain evidence="1">DSM 44074</strain>
    </source>
</reference>
<organism evidence="1 2">
    <name type="scientific">Mycolicibacterium neoaurum</name>
    <name type="common">Mycobacterium neoaurum</name>
    <dbReference type="NCBI Taxonomy" id="1795"/>
    <lineage>
        <taxon>Bacteria</taxon>
        <taxon>Bacillati</taxon>
        <taxon>Actinomycetota</taxon>
        <taxon>Actinomycetes</taxon>
        <taxon>Mycobacteriales</taxon>
        <taxon>Mycobacteriaceae</taxon>
        <taxon>Mycolicibacterium</taxon>
    </lineage>
</organism>
<reference evidence="1" key="1">
    <citation type="submission" date="2014-05" db="EMBL/GenBank/DDBJ databases">
        <authorList>
            <person name="Urmite Genomes"/>
        </authorList>
    </citation>
    <scope>NUCLEOTIDE SEQUENCE</scope>
    <source>
        <strain evidence="1">DSM 44074</strain>
    </source>
</reference>
<dbReference type="EMBL" id="LK021340">
    <property type="protein sequence ID" value="CDQ46335.1"/>
    <property type="molecule type" value="Genomic_DNA"/>
</dbReference>
<evidence type="ECO:0000313" key="2">
    <source>
        <dbReference type="Proteomes" id="UP000028864"/>
    </source>
</evidence>
<name>A0AAV2WQ32_MYCNE</name>
<evidence type="ECO:0000313" key="1">
    <source>
        <dbReference type="EMBL" id="CDQ46335.1"/>
    </source>
</evidence>